<keyword evidence="2" id="KW-1185">Reference proteome</keyword>
<accession>A0A0C9Z8Q8</accession>
<gene>
    <name evidence="1" type="ORF">CY34DRAFT_813315</name>
</gene>
<sequence length="90" mass="9902">MPEDVSTVGRGMCLSCIHAMLNTDKTVKRVSNGKRASALGVRVSLRLLVSEVYVRANSLFVNHFSSTTFELCSTDSDAPEFRHSTLLLNL</sequence>
<organism evidence="1 2">
    <name type="scientific">Suillus luteus UH-Slu-Lm8-n1</name>
    <dbReference type="NCBI Taxonomy" id="930992"/>
    <lineage>
        <taxon>Eukaryota</taxon>
        <taxon>Fungi</taxon>
        <taxon>Dikarya</taxon>
        <taxon>Basidiomycota</taxon>
        <taxon>Agaricomycotina</taxon>
        <taxon>Agaricomycetes</taxon>
        <taxon>Agaricomycetidae</taxon>
        <taxon>Boletales</taxon>
        <taxon>Suillineae</taxon>
        <taxon>Suillaceae</taxon>
        <taxon>Suillus</taxon>
    </lineage>
</organism>
<evidence type="ECO:0000313" key="1">
    <source>
        <dbReference type="EMBL" id="KIK33880.1"/>
    </source>
</evidence>
<name>A0A0C9Z8Q8_9AGAM</name>
<reference evidence="1 2" key="1">
    <citation type="submission" date="2014-04" db="EMBL/GenBank/DDBJ databases">
        <authorList>
            <consortium name="DOE Joint Genome Institute"/>
            <person name="Kuo A."/>
            <person name="Ruytinx J."/>
            <person name="Rineau F."/>
            <person name="Colpaert J."/>
            <person name="Kohler A."/>
            <person name="Nagy L.G."/>
            <person name="Floudas D."/>
            <person name="Copeland A."/>
            <person name="Barry K.W."/>
            <person name="Cichocki N."/>
            <person name="Veneault-Fourrey C."/>
            <person name="LaButti K."/>
            <person name="Lindquist E.A."/>
            <person name="Lipzen A."/>
            <person name="Lundell T."/>
            <person name="Morin E."/>
            <person name="Murat C."/>
            <person name="Sun H."/>
            <person name="Tunlid A."/>
            <person name="Henrissat B."/>
            <person name="Grigoriev I.V."/>
            <person name="Hibbett D.S."/>
            <person name="Martin F."/>
            <person name="Nordberg H.P."/>
            <person name="Cantor M.N."/>
            <person name="Hua S.X."/>
        </authorList>
    </citation>
    <scope>NUCLEOTIDE SEQUENCE [LARGE SCALE GENOMIC DNA]</scope>
    <source>
        <strain evidence="1 2">UH-Slu-Lm8-n1</strain>
    </source>
</reference>
<dbReference type="HOGENOM" id="CLU_138733_0_0_1"/>
<dbReference type="EMBL" id="KN835850">
    <property type="protein sequence ID" value="KIK33880.1"/>
    <property type="molecule type" value="Genomic_DNA"/>
</dbReference>
<protein>
    <submittedName>
        <fullName evidence="1">Uncharacterized protein</fullName>
    </submittedName>
</protein>
<proteinExistence type="predicted"/>
<dbReference type="InParanoid" id="A0A0C9Z8Q8"/>
<dbReference type="AlphaFoldDB" id="A0A0C9Z8Q8"/>
<reference evidence="2" key="2">
    <citation type="submission" date="2015-01" db="EMBL/GenBank/DDBJ databases">
        <title>Evolutionary Origins and Diversification of the Mycorrhizal Mutualists.</title>
        <authorList>
            <consortium name="DOE Joint Genome Institute"/>
            <consortium name="Mycorrhizal Genomics Consortium"/>
            <person name="Kohler A."/>
            <person name="Kuo A."/>
            <person name="Nagy L.G."/>
            <person name="Floudas D."/>
            <person name="Copeland A."/>
            <person name="Barry K.W."/>
            <person name="Cichocki N."/>
            <person name="Veneault-Fourrey C."/>
            <person name="LaButti K."/>
            <person name="Lindquist E.A."/>
            <person name="Lipzen A."/>
            <person name="Lundell T."/>
            <person name="Morin E."/>
            <person name="Murat C."/>
            <person name="Riley R."/>
            <person name="Ohm R."/>
            <person name="Sun H."/>
            <person name="Tunlid A."/>
            <person name="Henrissat B."/>
            <person name="Grigoriev I.V."/>
            <person name="Hibbett D.S."/>
            <person name="Martin F."/>
        </authorList>
    </citation>
    <scope>NUCLEOTIDE SEQUENCE [LARGE SCALE GENOMIC DNA]</scope>
    <source>
        <strain evidence="2">UH-Slu-Lm8-n1</strain>
    </source>
</reference>
<dbReference type="Proteomes" id="UP000054485">
    <property type="component" value="Unassembled WGS sequence"/>
</dbReference>
<evidence type="ECO:0000313" key="2">
    <source>
        <dbReference type="Proteomes" id="UP000054485"/>
    </source>
</evidence>